<dbReference type="Pfam" id="PF14856">
    <property type="entry name" value="Hce2"/>
    <property type="match status" value="1"/>
</dbReference>
<feature type="chain" id="PRO_5042005282" description="Ecp2 effector protein-like domain-containing protein" evidence="1">
    <location>
        <begin position="19"/>
        <end position="204"/>
    </location>
</feature>
<feature type="signal peptide" evidence="1">
    <location>
        <begin position="1"/>
        <end position="18"/>
    </location>
</feature>
<comment type="caution">
    <text evidence="3">The sequence shown here is derived from an EMBL/GenBank/DDBJ whole genome shotgun (WGS) entry which is preliminary data.</text>
</comment>
<feature type="domain" description="Ecp2 effector protein-like" evidence="2">
    <location>
        <begin position="79"/>
        <end position="162"/>
    </location>
</feature>
<protein>
    <recommendedName>
        <fullName evidence="2">Ecp2 effector protein-like domain-containing protein</fullName>
    </recommendedName>
</protein>
<organism evidence="3 4">
    <name type="scientific">Phomopsis amygdali</name>
    <name type="common">Fusicoccum amygdali</name>
    <dbReference type="NCBI Taxonomy" id="1214568"/>
    <lineage>
        <taxon>Eukaryota</taxon>
        <taxon>Fungi</taxon>
        <taxon>Dikarya</taxon>
        <taxon>Ascomycota</taxon>
        <taxon>Pezizomycotina</taxon>
        <taxon>Sordariomycetes</taxon>
        <taxon>Sordariomycetidae</taxon>
        <taxon>Diaporthales</taxon>
        <taxon>Diaporthaceae</taxon>
        <taxon>Diaporthe</taxon>
    </lineage>
</organism>
<evidence type="ECO:0000313" key="4">
    <source>
        <dbReference type="Proteomes" id="UP001265746"/>
    </source>
</evidence>
<dbReference type="InterPro" id="IPR029226">
    <property type="entry name" value="Ecp2-like"/>
</dbReference>
<keyword evidence="4" id="KW-1185">Reference proteome</keyword>
<evidence type="ECO:0000259" key="2">
    <source>
        <dbReference type="Pfam" id="PF14856"/>
    </source>
</evidence>
<proteinExistence type="predicted"/>
<dbReference type="EMBL" id="JAUJFL010000006">
    <property type="protein sequence ID" value="KAK2600903.1"/>
    <property type="molecule type" value="Genomic_DNA"/>
</dbReference>
<dbReference type="AlphaFoldDB" id="A0AAD9S888"/>
<dbReference type="Proteomes" id="UP001265746">
    <property type="component" value="Unassembled WGS sequence"/>
</dbReference>
<evidence type="ECO:0000256" key="1">
    <source>
        <dbReference type="SAM" id="SignalP"/>
    </source>
</evidence>
<name>A0AAD9S888_PHOAM</name>
<evidence type="ECO:0000313" key="3">
    <source>
        <dbReference type="EMBL" id="KAK2600903.1"/>
    </source>
</evidence>
<sequence length="204" mass="22080">MKLTNILLPFLIAMVAAAQQNHSSPPDIGMNTTNSTAEDQGKDLATMNRWVEWFPLDDDQETCADAQAKEVGDMVIFKADCQRVVDYMNSRSGYWTVSGYGGGDVYAPLVNRGTCSFGVARVDGQNLYFEFGNLDVVYFVQQAIRTSANANHMATVIGSVQCDGENSPLVEWKVGLPPSGGVLSARTSAVGWIMVGLSAIFLSH</sequence>
<keyword evidence="1" id="KW-0732">Signal</keyword>
<accession>A0AAD9S888</accession>
<reference evidence="3" key="1">
    <citation type="submission" date="2023-06" db="EMBL/GenBank/DDBJ databases">
        <authorList>
            <person name="Noh H."/>
        </authorList>
    </citation>
    <scope>NUCLEOTIDE SEQUENCE</scope>
    <source>
        <strain evidence="3">DUCC20226</strain>
    </source>
</reference>
<gene>
    <name evidence="3" type="ORF">N8I77_010403</name>
</gene>